<feature type="region of interest" description="Disordered" evidence="6">
    <location>
        <begin position="461"/>
        <end position="498"/>
    </location>
</feature>
<keyword evidence="4 7" id="KW-1133">Transmembrane helix</keyword>
<gene>
    <name evidence="9" type="ORF">RDB_LOCUS69878</name>
</gene>
<dbReference type="AlphaFoldDB" id="A0A8H2WZV6"/>
<dbReference type="Pfam" id="PF07690">
    <property type="entry name" value="MFS_1"/>
    <property type="match status" value="1"/>
</dbReference>
<evidence type="ECO:0000256" key="7">
    <source>
        <dbReference type="SAM" id="Phobius"/>
    </source>
</evidence>
<comment type="subcellular location">
    <subcellularLocation>
        <location evidence="1">Membrane</location>
        <topology evidence="1">Multi-pass membrane protein</topology>
    </subcellularLocation>
</comment>
<evidence type="ECO:0000256" key="6">
    <source>
        <dbReference type="SAM" id="MobiDB-lite"/>
    </source>
</evidence>
<evidence type="ECO:0000313" key="10">
    <source>
        <dbReference type="Proteomes" id="UP000663846"/>
    </source>
</evidence>
<dbReference type="InterPro" id="IPR011701">
    <property type="entry name" value="MFS"/>
</dbReference>
<feature type="region of interest" description="Disordered" evidence="6">
    <location>
        <begin position="416"/>
        <end position="445"/>
    </location>
</feature>
<dbReference type="InterPro" id="IPR036259">
    <property type="entry name" value="MFS_trans_sf"/>
</dbReference>
<keyword evidence="3 7" id="KW-0812">Transmembrane</keyword>
<feature type="transmembrane region" description="Helical" evidence="7">
    <location>
        <begin position="285"/>
        <end position="305"/>
    </location>
</feature>
<dbReference type="PANTHER" id="PTHR23504">
    <property type="entry name" value="MAJOR FACILITATOR SUPERFAMILY DOMAIN-CONTAINING PROTEIN 10"/>
    <property type="match status" value="1"/>
</dbReference>
<evidence type="ECO:0000256" key="3">
    <source>
        <dbReference type="ARBA" id="ARBA00022692"/>
    </source>
</evidence>
<evidence type="ECO:0000259" key="8">
    <source>
        <dbReference type="PROSITE" id="PS50850"/>
    </source>
</evidence>
<comment type="caution">
    <text evidence="9">The sequence shown here is derived from an EMBL/GenBank/DDBJ whole genome shotgun (WGS) entry which is preliminary data.</text>
</comment>
<dbReference type="GO" id="GO:0016020">
    <property type="term" value="C:membrane"/>
    <property type="evidence" value="ECO:0007669"/>
    <property type="project" value="UniProtKB-SubCell"/>
</dbReference>
<feature type="transmembrane region" description="Helical" evidence="7">
    <location>
        <begin position="95"/>
        <end position="117"/>
    </location>
</feature>
<evidence type="ECO:0000256" key="2">
    <source>
        <dbReference type="ARBA" id="ARBA00022448"/>
    </source>
</evidence>
<dbReference type="InterPro" id="IPR020846">
    <property type="entry name" value="MFS_dom"/>
</dbReference>
<keyword evidence="5 7" id="KW-0472">Membrane</keyword>
<evidence type="ECO:0000256" key="5">
    <source>
        <dbReference type="ARBA" id="ARBA00023136"/>
    </source>
</evidence>
<sequence>MYHSLGAHTITYGLQVTTMSSAMTPEKRKWIQKVVVLALILDLFAFTIPLPLFPRLIDWYTRKESDGALLAVILRRINRLRQKVAPHAVQRKWDVVLLGGLMGSLFSSLQFFISPYIGSLSDKYGRKRVLLVSMIGNILSAIVWIQSTSFASFLLARAIGGISEGNVQLSIAMLSDITPPARRSASLMFVGIAFSICFTIGPPIGAYFSIHPFPLSFTRDMNVYATPAILTLVLLLAETAFLAAYLPETRGATLVEEEGDETVRNRYKKLPLGERRALLKRLGGLHFSFLSLFSGVEFTLTFLTFDLLDWNNSQNGRLLGLIGVFSALLQGGYVRRATSKIGESAFARRGMVSCAAAMIILSMIPHMVRGAENNKVTSTDIRTAVGLLHAAAALLSFTSATVVTSLTALASLQCDEESSIKNTPPTTPTSLSDPKPEKGVSTGVAETFSASGGPAHARIISPTAKGRTTPSITSRDAPISNNAAKPKSVHNNITPLNNPEKISTGRALGEFRSSGQLGRAIGPLLGKLTLLCNVRLVGADDYAFAMCALIWRTGIVMSSLKRADARS</sequence>
<feature type="transmembrane region" description="Helical" evidence="7">
    <location>
        <begin position="228"/>
        <end position="246"/>
    </location>
</feature>
<feature type="transmembrane region" description="Helical" evidence="7">
    <location>
        <begin position="388"/>
        <end position="412"/>
    </location>
</feature>
<dbReference type="PANTHER" id="PTHR23504:SF31">
    <property type="entry name" value="MAJOR FACILITATOR SUPERFAMILY DOMAIN-CONTAINING PROTEIN 10"/>
    <property type="match status" value="1"/>
</dbReference>
<dbReference type="Proteomes" id="UP000663846">
    <property type="component" value="Unassembled WGS sequence"/>
</dbReference>
<feature type="transmembrane region" description="Helical" evidence="7">
    <location>
        <begin position="129"/>
        <end position="147"/>
    </location>
</feature>
<feature type="compositionally biased region" description="Polar residues" evidence="6">
    <location>
        <begin position="466"/>
        <end position="498"/>
    </location>
</feature>
<evidence type="ECO:0000313" key="9">
    <source>
        <dbReference type="EMBL" id="CAE6412415.1"/>
    </source>
</evidence>
<accession>A0A8H2WZV6</accession>
<dbReference type="Gene3D" id="1.20.1250.20">
    <property type="entry name" value="MFS general substrate transporter like domains"/>
    <property type="match status" value="1"/>
</dbReference>
<dbReference type="GO" id="GO:0022857">
    <property type="term" value="F:transmembrane transporter activity"/>
    <property type="evidence" value="ECO:0007669"/>
    <property type="project" value="InterPro"/>
</dbReference>
<proteinExistence type="predicted"/>
<feature type="transmembrane region" description="Helical" evidence="7">
    <location>
        <begin position="34"/>
        <end position="53"/>
    </location>
</feature>
<feature type="transmembrane region" description="Helical" evidence="7">
    <location>
        <begin position="317"/>
        <end position="334"/>
    </location>
</feature>
<reference evidence="9" key="1">
    <citation type="submission" date="2021-01" db="EMBL/GenBank/DDBJ databases">
        <authorList>
            <person name="Kaushik A."/>
        </authorList>
    </citation>
    <scope>NUCLEOTIDE SEQUENCE</scope>
    <source>
        <strain evidence="9">AG1-1C</strain>
    </source>
</reference>
<dbReference type="EMBL" id="CAJMWS010000313">
    <property type="protein sequence ID" value="CAE6412415.1"/>
    <property type="molecule type" value="Genomic_DNA"/>
</dbReference>
<feature type="transmembrane region" description="Helical" evidence="7">
    <location>
        <begin position="346"/>
        <end position="368"/>
    </location>
</feature>
<dbReference type="PROSITE" id="PS50850">
    <property type="entry name" value="MFS"/>
    <property type="match status" value="1"/>
</dbReference>
<feature type="transmembrane region" description="Helical" evidence="7">
    <location>
        <begin position="186"/>
        <end position="208"/>
    </location>
</feature>
<feature type="domain" description="Major facilitator superfamily (MFS) profile" evidence="8">
    <location>
        <begin position="35"/>
        <end position="567"/>
    </location>
</feature>
<name>A0A8H2WZV6_9AGAM</name>
<keyword evidence="2" id="KW-0813">Transport</keyword>
<evidence type="ECO:0000256" key="4">
    <source>
        <dbReference type="ARBA" id="ARBA00022989"/>
    </source>
</evidence>
<organism evidence="9 10">
    <name type="scientific">Rhizoctonia solani</name>
    <dbReference type="NCBI Taxonomy" id="456999"/>
    <lineage>
        <taxon>Eukaryota</taxon>
        <taxon>Fungi</taxon>
        <taxon>Dikarya</taxon>
        <taxon>Basidiomycota</taxon>
        <taxon>Agaricomycotina</taxon>
        <taxon>Agaricomycetes</taxon>
        <taxon>Cantharellales</taxon>
        <taxon>Ceratobasidiaceae</taxon>
        <taxon>Rhizoctonia</taxon>
    </lineage>
</organism>
<dbReference type="SUPFAM" id="SSF103473">
    <property type="entry name" value="MFS general substrate transporter"/>
    <property type="match status" value="1"/>
</dbReference>
<evidence type="ECO:0000256" key="1">
    <source>
        <dbReference type="ARBA" id="ARBA00004141"/>
    </source>
</evidence>
<protein>
    <recommendedName>
        <fullName evidence="8">Major facilitator superfamily (MFS) profile domain-containing protein</fullName>
    </recommendedName>
</protein>
<feature type="transmembrane region" description="Helical" evidence="7">
    <location>
        <begin position="153"/>
        <end position="174"/>
    </location>
</feature>